<dbReference type="EMBL" id="KV961398">
    <property type="protein sequence ID" value="PIO23529.1"/>
    <property type="molecule type" value="Genomic_DNA"/>
</dbReference>
<organism evidence="1 2">
    <name type="scientific">Aquarana catesbeiana</name>
    <name type="common">American bullfrog</name>
    <name type="synonym">Rana catesbeiana</name>
    <dbReference type="NCBI Taxonomy" id="8400"/>
    <lineage>
        <taxon>Eukaryota</taxon>
        <taxon>Metazoa</taxon>
        <taxon>Chordata</taxon>
        <taxon>Craniata</taxon>
        <taxon>Vertebrata</taxon>
        <taxon>Euteleostomi</taxon>
        <taxon>Amphibia</taxon>
        <taxon>Batrachia</taxon>
        <taxon>Anura</taxon>
        <taxon>Neobatrachia</taxon>
        <taxon>Ranoidea</taxon>
        <taxon>Ranidae</taxon>
        <taxon>Aquarana</taxon>
    </lineage>
</organism>
<reference evidence="2" key="1">
    <citation type="journal article" date="2017" name="Nat. Commun.">
        <title>The North American bullfrog draft genome provides insight into hormonal regulation of long noncoding RNA.</title>
        <authorList>
            <person name="Hammond S.A."/>
            <person name="Warren R.L."/>
            <person name="Vandervalk B.P."/>
            <person name="Kucuk E."/>
            <person name="Khan H."/>
            <person name="Gibb E.A."/>
            <person name="Pandoh P."/>
            <person name="Kirk H."/>
            <person name="Zhao Y."/>
            <person name="Jones M."/>
            <person name="Mungall A.J."/>
            <person name="Coope R."/>
            <person name="Pleasance S."/>
            <person name="Moore R.A."/>
            <person name="Holt R.A."/>
            <person name="Round J.M."/>
            <person name="Ohora S."/>
            <person name="Walle B.V."/>
            <person name="Veldhoen N."/>
            <person name="Helbing C.C."/>
            <person name="Birol I."/>
        </authorList>
    </citation>
    <scope>NUCLEOTIDE SEQUENCE [LARGE SCALE GENOMIC DNA]</scope>
</reference>
<accession>A0A2G9R6P4</accession>
<proteinExistence type="predicted"/>
<dbReference type="OrthoDB" id="9908449at2759"/>
<dbReference type="AlphaFoldDB" id="A0A2G9R6P4"/>
<dbReference type="Proteomes" id="UP000228934">
    <property type="component" value="Unassembled WGS sequence"/>
</dbReference>
<sequence length="99" mass="10869">MSPGTQDTSWDLLHRGDLSIASCPRGEIRSFTSCPPRGEIDSQKMWKGDVEGNPVIVKGPPCIHGQSLDVKARNSQDCLADFMAIKNTILIENLCPEDE</sequence>
<keyword evidence="2" id="KW-1185">Reference proteome</keyword>
<evidence type="ECO:0000313" key="1">
    <source>
        <dbReference type="EMBL" id="PIO23529.1"/>
    </source>
</evidence>
<feature type="non-terminal residue" evidence="1">
    <location>
        <position position="99"/>
    </location>
</feature>
<protein>
    <submittedName>
        <fullName evidence="1">Uncharacterized protein</fullName>
    </submittedName>
</protein>
<evidence type="ECO:0000313" key="2">
    <source>
        <dbReference type="Proteomes" id="UP000228934"/>
    </source>
</evidence>
<gene>
    <name evidence="1" type="ORF">AB205_0165450</name>
</gene>
<name>A0A2G9R6P4_AQUCT</name>